<keyword evidence="2" id="KW-1185">Reference proteome</keyword>
<dbReference type="RefSeq" id="WP_379660128.1">
    <property type="nucleotide sequence ID" value="NZ_JBHUCP010000052.1"/>
</dbReference>
<sequence>MHTSDHGDRRLTRIRAHANYPLGDGGSLAGRGSRPRFTAPDVTAILGSSIRAQGARCPCHASTTRAEFPLTAIAAGPDREDARRRWTPADQDLARSIWSQLTEDAKSLLEILMESPGRQFTGAEIGQLLRPSREASAVQGLLGQAGRLCKAAGMEQFWAFPKRDGRTHYWMTESVANLLRDARHRTSVSPRSLDLVLPIPATDDPPGVVGQLERLVDEPASPDPGTHASGMGAYPAEVREDAADLLRRLIGVPLSTLRGQRNCIVGVTSPNVLVATKRAPDGQPVPIEQVQHALDMLRANSGGVVVDPEHLGYRSSFIGAVLLTLPGARVHGSPPMLTLASFDGDEGRDADDNELTFEGSLTHVRQVEQRGEQAMLRRRLFGAQDNGTCALCGETYPVRFFYAAHIKRRSICSDYEKRDLDSVAMSACAFGCDALFESGYLAVGTDGFVTTSEGAVDGALRAPQEAPRKALYGLHRRQSGVL</sequence>
<gene>
    <name evidence="1" type="ORF">ACFSCY_38460</name>
</gene>
<evidence type="ECO:0000313" key="1">
    <source>
        <dbReference type="EMBL" id="MFD1535305.1"/>
    </source>
</evidence>
<dbReference type="InterPro" id="IPR046301">
    <property type="entry name" value="DUF6416"/>
</dbReference>
<protein>
    <submittedName>
        <fullName evidence="1">DUF6416 domain-containing protein</fullName>
    </submittedName>
</protein>
<evidence type="ECO:0000313" key="2">
    <source>
        <dbReference type="Proteomes" id="UP001597145"/>
    </source>
</evidence>
<reference evidence="2" key="1">
    <citation type="journal article" date="2019" name="Int. J. Syst. Evol. Microbiol.">
        <title>The Global Catalogue of Microorganisms (GCM) 10K type strain sequencing project: providing services to taxonomists for standard genome sequencing and annotation.</title>
        <authorList>
            <consortium name="The Broad Institute Genomics Platform"/>
            <consortium name="The Broad Institute Genome Sequencing Center for Infectious Disease"/>
            <person name="Wu L."/>
            <person name="Ma J."/>
        </authorList>
    </citation>
    <scope>NUCLEOTIDE SEQUENCE [LARGE SCALE GENOMIC DNA]</scope>
    <source>
        <strain evidence="2">JCM 12165</strain>
    </source>
</reference>
<dbReference type="EMBL" id="JBHUCP010000052">
    <property type="protein sequence ID" value="MFD1535305.1"/>
    <property type="molecule type" value="Genomic_DNA"/>
</dbReference>
<accession>A0ABW4FZ12</accession>
<organism evidence="1 2">
    <name type="scientific">Pseudonocardia aurantiaca</name>
    <dbReference type="NCBI Taxonomy" id="75290"/>
    <lineage>
        <taxon>Bacteria</taxon>
        <taxon>Bacillati</taxon>
        <taxon>Actinomycetota</taxon>
        <taxon>Actinomycetes</taxon>
        <taxon>Pseudonocardiales</taxon>
        <taxon>Pseudonocardiaceae</taxon>
        <taxon>Pseudonocardia</taxon>
    </lineage>
</organism>
<dbReference type="Proteomes" id="UP001597145">
    <property type="component" value="Unassembled WGS sequence"/>
</dbReference>
<comment type="caution">
    <text evidence="1">The sequence shown here is derived from an EMBL/GenBank/DDBJ whole genome shotgun (WGS) entry which is preliminary data.</text>
</comment>
<dbReference type="Pfam" id="PF19980">
    <property type="entry name" value="DUF6416"/>
    <property type="match status" value="1"/>
</dbReference>
<proteinExistence type="predicted"/>
<name>A0ABW4FZ12_9PSEU</name>